<dbReference type="Pfam" id="PF25824">
    <property type="entry name" value="DUF7951"/>
    <property type="match status" value="1"/>
</dbReference>
<reference evidence="2" key="2">
    <citation type="submission" date="2015-08" db="UniProtKB">
        <authorList>
            <consortium name="WormBaseParasite"/>
        </authorList>
    </citation>
    <scope>IDENTIFICATION</scope>
</reference>
<accession>A0A0K0FIK2</accession>
<dbReference type="Proteomes" id="UP000035680">
    <property type="component" value="Unassembled WGS sequence"/>
</dbReference>
<organism evidence="1 2">
    <name type="scientific">Strongyloides venezuelensis</name>
    <name type="common">Threadworm</name>
    <dbReference type="NCBI Taxonomy" id="75913"/>
    <lineage>
        <taxon>Eukaryota</taxon>
        <taxon>Metazoa</taxon>
        <taxon>Ecdysozoa</taxon>
        <taxon>Nematoda</taxon>
        <taxon>Chromadorea</taxon>
        <taxon>Rhabditida</taxon>
        <taxon>Tylenchina</taxon>
        <taxon>Panagrolaimomorpha</taxon>
        <taxon>Strongyloidoidea</taxon>
        <taxon>Strongyloididae</taxon>
        <taxon>Strongyloides</taxon>
    </lineage>
</organism>
<proteinExistence type="predicted"/>
<dbReference type="WBParaSite" id="SVE_0872200.1">
    <property type="protein sequence ID" value="SVE_0872200.1"/>
    <property type="gene ID" value="SVE_0872200"/>
</dbReference>
<dbReference type="InterPro" id="IPR057711">
    <property type="entry name" value="DUF7951"/>
</dbReference>
<dbReference type="AlphaFoldDB" id="A0A0K0FIK2"/>
<keyword evidence="1" id="KW-1185">Reference proteome</keyword>
<dbReference type="STRING" id="75913.A0A0K0FIK2"/>
<reference evidence="1" key="1">
    <citation type="submission" date="2014-07" db="EMBL/GenBank/DDBJ databases">
        <authorList>
            <person name="Martin A.A"/>
            <person name="De Silva N."/>
        </authorList>
    </citation>
    <scope>NUCLEOTIDE SEQUENCE</scope>
</reference>
<sequence length="379" mass="43251">MSTFKEYKLVEDFYGLFQFSVADKDDKSGTGNSLNLIIVKRSRGSDVVVGKKEFSWPDCSKPETITYDSDNGVLVMESPSYVGELSLKLPKNGIAVGKKDREPVKIFEGFSKELVEVSETPFIVQKLRKILNDKEKINWDELNKGLKEFLKSSTLLVDPLNDEEQDHLVDLVLKHHKKALPILKAALHGNFFSIENYSKLLEKLSDIKDLEILELLVAESSSTLTNKIFTKLVKFSVEMNDDSGFEFFKKLLSKGFGSNMLTVELDEHLSVEDAVKLLNWLICMPVHENQDHSFGNLIEFASLLLDSHFHKFVWDDSCHDLLRRFYIWTQSWISLAESFTSFKESSEIMKALSTHMEDLLNYNTGYTISKVTLSCTPLC</sequence>
<evidence type="ECO:0000313" key="1">
    <source>
        <dbReference type="Proteomes" id="UP000035680"/>
    </source>
</evidence>
<name>A0A0K0FIK2_STRVS</name>
<evidence type="ECO:0000313" key="2">
    <source>
        <dbReference type="WBParaSite" id="SVE_0872200.1"/>
    </source>
</evidence>
<protein>
    <submittedName>
        <fullName evidence="2">ERAP1_C domain-containing protein</fullName>
    </submittedName>
</protein>